<dbReference type="GO" id="GO:0042771">
    <property type="term" value="P:intrinsic apoptotic signaling pathway in response to DNA damage by p53 class mediator"/>
    <property type="evidence" value="ECO:0007669"/>
    <property type="project" value="TreeGrafter"/>
</dbReference>
<evidence type="ECO:0000256" key="3">
    <source>
        <dbReference type="ARBA" id="ARBA00022741"/>
    </source>
</evidence>
<keyword evidence="3" id="KW-0547">Nucleotide-binding</keyword>
<dbReference type="InterPro" id="IPR011009">
    <property type="entry name" value="Kinase-like_dom_sf"/>
</dbReference>
<feature type="domain" description="Protein kinase" evidence="6">
    <location>
        <begin position="1"/>
        <end position="215"/>
    </location>
</feature>
<evidence type="ECO:0000256" key="2">
    <source>
        <dbReference type="ARBA" id="ARBA00022679"/>
    </source>
</evidence>
<dbReference type="GO" id="GO:0046332">
    <property type="term" value="F:SMAD binding"/>
    <property type="evidence" value="ECO:0007669"/>
    <property type="project" value="TreeGrafter"/>
</dbReference>
<organism evidence="7 8">
    <name type="scientific">Channa striata</name>
    <name type="common">Snakehead murrel</name>
    <name type="synonym">Ophicephalus striatus</name>
    <dbReference type="NCBI Taxonomy" id="64152"/>
    <lineage>
        <taxon>Eukaryota</taxon>
        <taxon>Metazoa</taxon>
        <taxon>Chordata</taxon>
        <taxon>Craniata</taxon>
        <taxon>Vertebrata</taxon>
        <taxon>Euteleostomi</taxon>
        <taxon>Actinopterygii</taxon>
        <taxon>Neopterygii</taxon>
        <taxon>Teleostei</taxon>
        <taxon>Neoteleostei</taxon>
        <taxon>Acanthomorphata</taxon>
        <taxon>Anabantaria</taxon>
        <taxon>Anabantiformes</taxon>
        <taxon>Channoidei</taxon>
        <taxon>Channidae</taxon>
        <taxon>Channa</taxon>
    </lineage>
</organism>
<dbReference type="GO" id="GO:0005524">
    <property type="term" value="F:ATP binding"/>
    <property type="evidence" value="ECO:0007669"/>
    <property type="project" value="UniProtKB-KW"/>
</dbReference>
<accession>A0AA88RYA2</accession>
<dbReference type="GO" id="GO:0004713">
    <property type="term" value="F:protein tyrosine kinase activity"/>
    <property type="evidence" value="ECO:0007669"/>
    <property type="project" value="TreeGrafter"/>
</dbReference>
<dbReference type="Proteomes" id="UP001187415">
    <property type="component" value="Unassembled WGS sequence"/>
</dbReference>
<dbReference type="SMART" id="SM00220">
    <property type="entry name" value="S_TKc"/>
    <property type="match status" value="1"/>
</dbReference>
<evidence type="ECO:0000313" key="8">
    <source>
        <dbReference type="Proteomes" id="UP001187415"/>
    </source>
</evidence>
<dbReference type="GO" id="GO:0005737">
    <property type="term" value="C:cytoplasm"/>
    <property type="evidence" value="ECO:0007669"/>
    <property type="project" value="TreeGrafter"/>
</dbReference>
<keyword evidence="4" id="KW-0418">Kinase</keyword>
<dbReference type="InterPro" id="IPR050494">
    <property type="entry name" value="Ser_Thr_dual-spec_kinase"/>
</dbReference>
<keyword evidence="8" id="KW-1185">Reference proteome</keyword>
<dbReference type="AlphaFoldDB" id="A0AA88RYA2"/>
<dbReference type="GO" id="GO:0045944">
    <property type="term" value="P:positive regulation of transcription by RNA polymerase II"/>
    <property type="evidence" value="ECO:0007669"/>
    <property type="project" value="TreeGrafter"/>
</dbReference>
<dbReference type="GO" id="GO:0016605">
    <property type="term" value="C:PML body"/>
    <property type="evidence" value="ECO:0007669"/>
    <property type="project" value="TreeGrafter"/>
</dbReference>
<name>A0AA88RYA2_CHASR</name>
<dbReference type="InterPro" id="IPR000719">
    <property type="entry name" value="Prot_kinase_dom"/>
</dbReference>
<dbReference type="Gene3D" id="1.10.510.10">
    <property type="entry name" value="Transferase(Phosphotransferase) domain 1"/>
    <property type="match status" value="1"/>
</dbReference>
<dbReference type="Pfam" id="PF00069">
    <property type="entry name" value="Pkinase"/>
    <property type="match status" value="1"/>
</dbReference>
<dbReference type="PANTHER" id="PTHR24058">
    <property type="entry name" value="DUAL SPECIFICITY PROTEIN KINASE"/>
    <property type="match status" value="1"/>
</dbReference>
<dbReference type="EMBL" id="JAUPFM010000017">
    <property type="protein sequence ID" value="KAK2823971.1"/>
    <property type="molecule type" value="Genomic_DNA"/>
</dbReference>
<dbReference type="GO" id="GO:0007224">
    <property type="term" value="P:smoothened signaling pathway"/>
    <property type="evidence" value="ECO:0007669"/>
    <property type="project" value="TreeGrafter"/>
</dbReference>
<keyword evidence="1" id="KW-0723">Serine/threonine-protein kinase</keyword>
<keyword evidence="5" id="KW-0067">ATP-binding</keyword>
<dbReference type="PROSITE" id="PS50011">
    <property type="entry name" value="PROTEIN_KINASE_DOM"/>
    <property type="match status" value="1"/>
</dbReference>
<dbReference type="GO" id="GO:0004674">
    <property type="term" value="F:protein serine/threonine kinase activity"/>
    <property type="evidence" value="ECO:0007669"/>
    <property type="project" value="UniProtKB-KW"/>
</dbReference>
<reference evidence="7" key="1">
    <citation type="submission" date="2023-07" db="EMBL/GenBank/DDBJ databases">
        <title>Chromosome-level Genome Assembly of Striped Snakehead (Channa striata).</title>
        <authorList>
            <person name="Liu H."/>
        </authorList>
    </citation>
    <scope>NUCLEOTIDE SEQUENCE</scope>
    <source>
        <strain evidence="7">Gz</strain>
        <tissue evidence="7">Muscle</tissue>
    </source>
</reference>
<protein>
    <recommendedName>
        <fullName evidence="6">Protein kinase domain-containing protein</fullName>
    </recommendedName>
</protein>
<dbReference type="GO" id="GO:0003714">
    <property type="term" value="F:transcription corepressor activity"/>
    <property type="evidence" value="ECO:0007669"/>
    <property type="project" value="TreeGrafter"/>
</dbReference>
<dbReference type="PANTHER" id="PTHR24058:SF53">
    <property type="entry name" value="HOMEODOMAIN-INTERACTING PROTEIN KINASE 2"/>
    <property type="match status" value="1"/>
</dbReference>
<evidence type="ECO:0000313" key="7">
    <source>
        <dbReference type="EMBL" id="KAK2823971.1"/>
    </source>
</evidence>
<evidence type="ECO:0000256" key="1">
    <source>
        <dbReference type="ARBA" id="ARBA00022527"/>
    </source>
</evidence>
<dbReference type="SUPFAM" id="SSF56112">
    <property type="entry name" value="Protein kinase-like (PK-like)"/>
    <property type="match status" value="1"/>
</dbReference>
<evidence type="ECO:0000259" key="6">
    <source>
        <dbReference type="PROSITE" id="PS50011"/>
    </source>
</evidence>
<gene>
    <name evidence="7" type="ORF">Q5P01_021146</name>
</gene>
<keyword evidence="2" id="KW-0808">Transferase</keyword>
<evidence type="ECO:0000256" key="4">
    <source>
        <dbReference type="ARBA" id="ARBA00022777"/>
    </source>
</evidence>
<sequence length="227" mass="25597">MSASPGLDNSEIKPWNIYQFWCNRFKGCFSKCKDVKTQETVATKVFKRRLLNALRILKTVGVVHANITPQTVTLVNQKDRPFRVGPAIKAAFIMQPAGNRSPDVILGLPISEEVDMWSLACVLETMYLSGVPFPQRCSSYLAAEEDKVVTGLLYQINAGSSTKFDCLDDLGKMQWYPEKGKHIHKRVFVSLLKMMLQPNFQKRTTRSNALDHSFSTLSDLDDDTSSQ</sequence>
<evidence type="ECO:0000256" key="5">
    <source>
        <dbReference type="ARBA" id="ARBA00022840"/>
    </source>
</evidence>
<comment type="caution">
    <text evidence="7">The sequence shown here is derived from an EMBL/GenBank/DDBJ whole genome shotgun (WGS) entry which is preliminary data.</text>
</comment>
<proteinExistence type="predicted"/>
<dbReference type="GO" id="GO:0003713">
    <property type="term" value="F:transcription coactivator activity"/>
    <property type="evidence" value="ECO:0007669"/>
    <property type="project" value="TreeGrafter"/>
</dbReference>